<evidence type="ECO:0000313" key="3">
    <source>
        <dbReference type="EMBL" id="SPD15382.1"/>
    </source>
</evidence>
<accession>A0A2N9HSW1</accession>
<gene>
    <name evidence="3" type="ORF">FSB_LOCUS43264</name>
</gene>
<organism evidence="3">
    <name type="scientific">Fagus sylvatica</name>
    <name type="common">Beechnut</name>
    <dbReference type="NCBI Taxonomy" id="28930"/>
    <lineage>
        <taxon>Eukaryota</taxon>
        <taxon>Viridiplantae</taxon>
        <taxon>Streptophyta</taxon>
        <taxon>Embryophyta</taxon>
        <taxon>Tracheophyta</taxon>
        <taxon>Spermatophyta</taxon>
        <taxon>Magnoliopsida</taxon>
        <taxon>eudicotyledons</taxon>
        <taxon>Gunneridae</taxon>
        <taxon>Pentapetalae</taxon>
        <taxon>rosids</taxon>
        <taxon>fabids</taxon>
        <taxon>Fagales</taxon>
        <taxon>Fagaceae</taxon>
        <taxon>Fagus</taxon>
    </lineage>
</organism>
<dbReference type="Gene3D" id="3.30.559.10">
    <property type="entry name" value="Chloramphenicol acetyltransferase-like domain"/>
    <property type="match status" value="2"/>
</dbReference>
<protein>
    <submittedName>
        <fullName evidence="3">Uncharacterized protein</fullName>
    </submittedName>
</protein>
<keyword evidence="1" id="KW-0808">Transferase</keyword>
<evidence type="ECO:0000256" key="2">
    <source>
        <dbReference type="SAM" id="MobiDB-lite"/>
    </source>
</evidence>
<dbReference type="PANTHER" id="PTHR31896:SF39">
    <property type="entry name" value="PROTEIN ENHANCED PSEUDOMONAS SUSCEPTIBILITY 1-LIKE"/>
    <property type="match status" value="1"/>
</dbReference>
<name>A0A2N9HSW1_FAGSY</name>
<sequence>MRQKKAKEMATQEVAQNEGKPGPAAHTRSKKNAWREHQPFKMTNGSRNELERPTFLHGGFKDKVYARIVSNLWVERVNVPIWSPTSTGSAAIWSSINKSTLVRWWLIWSGEMGVAVRWLLLVENEDDKTASFFLDCNNLGVHFVHAVADDITVADILEPIYVPDIVNSFFLMNGVLNYQGISNPLLAVQVTELVDGIFIGCTWNHSVMDGNSFWNFFNSWSRISRGNTDSTSQFPLPIFQRCFFDGIIDFPIHIPFHELLLPNERFIPPPLKQRIFHFSKKKVAQLKAIANAEMGTHNISSLQAVMGHLWRSVVRSRHCSNNQEVHYHPVVGTRQRIQPPLPEEYFGNAVLHGNVTTTAGNLLEHGIGWVAWQIKEAIASQTTKEVRKYLEDWVKAPKMKKTISSTSNALLTAGSPWFNVHGNDFGWGRAIAMRSGANNKYDVVFQGAEEGSMNIEAFFLPETLQAMEDDAKFIEARL</sequence>
<evidence type="ECO:0000256" key="1">
    <source>
        <dbReference type="ARBA" id="ARBA00022679"/>
    </source>
</evidence>
<dbReference type="Pfam" id="PF02458">
    <property type="entry name" value="Transferase"/>
    <property type="match status" value="1"/>
</dbReference>
<dbReference type="EMBL" id="OIVN01004090">
    <property type="protein sequence ID" value="SPD15382.1"/>
    <property type="molecule type" value="Genomic_DNA"/>
</dbReference>
<reference evidence="3" key="1">
    <citation type="submission" date="2018-02" db="EMBL/GenBank/DDBJ databases">
        <authorList>
            <person name="Cohen D.B."/>
            <person name="Kent A.D."/>
        </authorList>
    </citation>
    <scope>NUCLEOTIDE SEQUENCE</scope>
</reference>
<proteinExistence type="predicted"/>
<dbReference type="InterPro" id="IPR051283">
    <property type="entry name" value="Sec_Metabolite_Acyltrans"/>
</dbReference>
<feature type="region of interest" description="Disordered" evidence="2">
    <location>
        <begin position="1"/>
        <end position="46"/>
    </location>
</feature>
<dbReference type="PANTHER" id="PTHR31896">
    <property type="entry name" value="FAMILY REGULATORY PROTEIN, PUTATIVE (AFU_ORTHOLOGUE AFUA_3G14730)-RELATED"/>
    <property type="match status" value="1"/>
</dbReference>
<dbReference type="InterPro" id="IPR023213">
    <property type="entry name" value="CAT-like_dom_sf"/>
</dbReference>
<dbReference type="AlphaFoldDB" id="A0A2N9HSW1"/>
<feature type="compositionally biased region" description="Basic and acidic residues" evidence="2">
    <location>
        <begin position="1"/>
        <end position="10"/>
    </location>
</feature>
<dbReference type="GO" id="GO:0016740">
    <property type="term" value="F:transferase activity"/>
    <property type="evidence" value="ECO:0007669"/>
    <property type="project" value="UniProtKB-KW"/>
</dbReference>